<dbReference type="AlphaFoldDB" id="A0A931MCN4"/>
<protein>
    <submittedName>
        <fullName evidence="10">L,D-transpeptidase family protein</fullName>
    </submittedName>
</protein>
<evidence type="ECO:0000256" key="3">
    <source>
        <dbReference type="ARBA" id="ARBA00022679"/>
    </source>
</evidence>
<dbReference type="InterPro" id="IPR005490">
    <property type="entry name" value="LD_TPept_cat_dom"/>
</dbReference>
<feature type="active site" description="Proton donor/acceptor" evidence="7">
    <location>
        <position position="154"/>
    </location>
</feature>
<comment type="similarity">
    <text evidence="2">Belongs to the YkuD family.</text>
</comment>
<feature type="active site" description="Nucleophile" evidence="7">
    <location>
        <position position="162"/>
    </location>
</feature>
<dbReference type="PANTHER" id="PTHR36699">
    <property type="entry name" value="LD-TRANSPEPTIDASE"/>
    <property type="match status" value="1"/>
</dbReference>
<keyword evidence="11" id="KW-1185">Reference proteome</keyword>
<dbReference type="GO" id="GO:0016740">
    <property type="term" value="F:transferase activity"/>
    <property type="evidence" value="ECO:0007669"/>
    <property type="project" value="UniProtKB-KW"/>
</dbReference>
<dbReference type="PROSITE" id="PS52029">
    <property type="entry name" value="LD_TPASE"/>
    <property type="match status" value="1"/>
</dbReference>
<keyword evidence="8" id="KW-0732">Signal</keyword>
<dbReference type="SUPFAM" id="SSF141523">
    <property type="entry name" value="L,D-transpeptidase catalytic domain-like"/>
    <property type="match status" value="1"/>
</dbReference>
<name>A0A931MCN4_9BACT</name>
<evidence type="ECO:0000313" key="11">
    <source>
        <dbReference type="Proteomes" id="UP000628448"/>
    </source>
</evidence>
<keyword evidence="5 7" id="KW-0573">Peptidoglycan synthesis</keyword>
<dbReference type="PANTHER" id="PTHR36699:SF1">
    <property type="entry name" value="L,D-TRANSPEPTIDASE YAFK-RELATED"/>
    <property type="match status" value="1"/>
</dbReference>
<sequence>MKYVALSLFFTLVLVVAKAQPSFFDAQKNYPKVAVAIKTRQDTIIKQFEKAGLVWPPKEIYIRSFKYDSQMEIWVRNEQSESFKLFKTYRVCALAGTLGPKRMEGDYQVPEGFYYITEFNPRSEFHLSLKLNYPNQSDKKLSDSLRPGGGIYIHGSCVTVGCIPINDMQIEELYVIAAAAKNNGQDFIPVHIFPVRYNNSKSVDYLNRLFKDNPGIEPFSVKLKEAYEYFDKEKRVPVIAVGKKGEYFIM</sequence>
<dbReference type="GO" id="GO:0008360">
    <property type="term" value="P:regulation of cell shape"/>
    <property type="evidence" value="ECO:0007669"/>
    <property type="project" value="UniProtKB-UniRule"/>
</dbReference>
<dbReference type="Proteomes" id="UP000628448">
    <property type="component" value="Unassembled WGS sequence"/>
</dbReference>
<evidence type="ECO:0000259" key="9">
    <source>
        <dbReference type="PROSITE" id="PS52029"/>
    </source>
</evidence>
<evidence type="ECO:0000256" key="1">
    <source>
        <dbReference type="ARBA" id="ARBA00004752"/>
    </source>
</evidence>
<evidence type="ECO:0000313" key="10">
    <source>
        <dbReference type="EMBL" id="MBG9378185.1"/>
    </source>
</evidence>
<evidence type="ECO:0000256" key="8">
    <source>
        <dbReference type="SAM" id="SignalP"/>
    </source>
</evidence>
<organism evidence="10 11">
    <name type="scientific">Panacibacter microcysteis</name>
    <dbReference type="NCBI Taxonomy" id="2793269"/>
    <lineage>
        <taxon>Bacteria</taxon>
        <taxon>Pseudomonadati</taxon>
        <taxon>Bacteroidota</taxon>
        <taxon>Chitinophagia</taxon>
        <taxon>Chitinophagales</taxon>
        <taxon>Chitinophagaceae</taxon>
        <taxon>Panacibacter</taxon>
    </lineage>
</organism>
<dbReference type="EMBL" id="JADWYR010000002">
    <property type="protein sequence ID" value="MBG9378185.1"/>
    <property type="molecule type" value="Genomic_DNA"/>
</dbReference>
<feature type="chain" id="PRO_5036989092" evidence="8">
    <location>
        <begin position="20"/>
        <end position="250"/>
    </location>
</feature>
<accession>A0A931MCN4</accession>
<comment type="caution">
    <text evidence="10">The sequence shown here is derived from an EMBL/GenBank/DDBJ whole genome shotgun (WGS) entry which is preliminary data.</text>
</comment>
<keyword evidence="3" id="KW-0808">Transferase</keyword>
<dbReference type="GO" id="GO:0004180">
    <property type="term" value="F:carboxypeptidase activity"/>
    <property type="evidence" value="ECO:0007669"/>
    <property type="project" value="UniProtKB-ARBA"/>
</dbReference>
<keyword evidence="6 7" id="KW-0961">Cell wall biogenesis/degradation</keyword>
<feature type="signal peptide" evidence="8">
    <location>
        <begin position="1"/>
        <end position="19"/>
    </location>
</feature>
<dbReference type="Pfam" id="PF03734">
    <property type="entry name" value="YkuD"/>
    <property type="match status" value="1"/>
</dbReference>
<evidence type="ECO:0000256" key="4">
    <source>
        <dbReference type="ARBA" id="ARBA00022960"/>
    </source>
</evidence>
<dbReference type="GO" id="GO:0009252">
    <property type="term" value="P:peptidoglycan biosynthetic process"/>
    <property type="evidence" value="ECO:0007669"/>
    <property type="project" value="UniProtKB-KW"/>
</dbReference>
<keyword evidence="4 7" id="KW-0133">Cell shape</keyword>
<feature type="domain" description="L,D-TPase catalytic" evidence="9">
    <location>
        <begin position="60"/>
        <end position="193"/>
    </location>
</feature>
<reference evidence="10" key="1">
    <citation type="submission" date="2020-11" db="EMBL/GenBank/DDBJ databases">
        <title>Bacterial whole genome sequence for Panacibacter sp. DH6.</title>
        <authorList>
            <person name="Le V."/>
            <person name="Ko S."/>
            <person name="Ahn C.-Y."/>
            <person name="Oh H.-M."/>
        </authorList>
    </citation>
    <scope>NUCLEOTIDE SEQUENCE</scope>
    <source>
        <strain evidence="10">DH6</strain>
    </source>
</reference>
<comment type="pathway">
    <text evidence="1 7">Cell wall biogenesis; peptidoglycan biosynthesis.</text>
</comment>
<gene>
    <name evidence="10" type="ORF">I5907_18245</name>
</gene>
<evidence type="ECO:0000256" key="2">
    <source>
        <dbReference type="ARBA" id="ARBA00005992"/>
    </source>
</evidence>
<proteinExistence type="inferred from homology"/>
<evidence type="ECO:0000256" key="5">
    <source>
        <dbReference type="ARBA" id="ARBA00022984"/>
    </source>
</evidence>
<dbReference type="CDD" id="cd16913">
    <property type="entry name" value="YkuD_like"/>
    <property type="match status" value="1"/>
</dbReference>
<dbReference type="InterPro" id="IPR038063">
    <property type="entry name" value="Transpep_catalytic_dom"/>
</dbReference>
<dbReference type="GO" id="GO:0071555">
    <property type="term" value="P:cell wall organization"/>
    <property type="evidence" value="ECO:0007669"/>
    <property type="project" value="UniProtKB-UniRule"/>
</dbReference>
<evidence type="ECO:0000256" key="6">
    <source>
        <dbReference type="ARBA" id="ARBA00023316"/>
    </source>
</evidence>
<evidence type="ECO:0000256" key="7">
    <source>
        <dbReference type="PROSITE-ProRule" id="PRU01373"/>
    </source>
</evidence>